<evidence type="ECO:0000259" key="3">
    <source>
        <dbReference type="PROSITE" id="PS51995"/>
    </source>
</evidence>
<dbReference type="Gene3D" id="3.40.390.10">
    <property type="entry name" value="Collagenase (Catalytic Domain)"/>
    <property type="match status" value="1"/>
</dbReference>
<comment type="subcellular location">
    <subcellularLocation>
        <location evidence="1">Secreted</location>
    </subcellularLocation>
</comment>
<organism evidence="4 5">
    <name type="scientific">Priestia iocasae</name>
    <dbReference type="NCBI Taxonomy" id="2291674"/>
    <lineage>
        <taxon>Bacteria</taxon>
        <taxon>Bacillati</taxon>
        <taxon>Bacillota</taxon>
        <taxon>Bacilli</taxon>
        <taxon>Bacillales</taxon>
        <taxon>Bacillaceae</taxon>
        <taxon>Priestia</taxon>
    </lineage>
</organism>
<feature type="domain" description="ATLF-like" evidence="3">
    <location>
        <begin position="48"/>
        <end position="235"/>
    </location>
</feature>
<dbReference type="CDD" id="cd20183">
    <property type="entry name" value="M34_PPEP"/>
    <property type="match status" value="1"/>
</dbReference>
<dbReference type="RefSeq" id="WP_205186779.1">
    <property type="nucleotide sequence ID" value="NZ_JAFBFC010000003.1"/>
</dbReference>
<dbReference type="InterPro" id="IPR014781">
    <property type="entry name" value="Anthrax_toxin_lethal/edema_N/C"/>
</dbReference>
<dbReference type="PROSITE" id="PS51995">
    <property type="entry name" value="ATLF"/>
    <property type="match status" value="1"/>
</dbReference>
<dbReference type="InterPro" id="IPR047568">
    <property type="entry name" value="ATLF-like_dom"/>
</dbReference>
<evidence type="ECO:0000313" key="4">
    <source>
        <dbReference type="EMBL" id="MBM7703208.1"/>
    </source>
</evidence>
<dbReference type="EMBL" id="JAFBFC010000003">
    <property type="protein sequence ID" value="MBM7703208.1"/>
    <property type="molecule type" value="Genomic_DNA"/>
</dbReference>
<keyword evidence="5" id="KW-1185">Reference proteome</keyword>
<dbReference type="Proteomes" id="UP000809829">
    <property type="component" value="Unassembled WGS sequence"/>
</dbReference>
<evidence type="ECO:0000313" key="5">
    <source>
        <dbReference type="Proteomes" id="UP000809829"/>
    </source>
</evidence>
<protein>
    <recommendedName>
        <fullName evidence="3">ATLF-like domain-containing protein</fullName>
    </recommendedName>
</protein>
<keyword evidence="2" id="KW-0964">Secreted</keyword>
<dbReference type="InterPro" id="IPR024079">
    <property type="entry name" value="MetalloPept_cat_dom_sf"/>
</dbReference>
<accession>A0ABS2QVA9</accession>
<sequence>MNTRIFVLFLLILFISPVITYSSFERDSVALRDTSLSNEITYERKQVSYYIERIIYLPKKHYNKDDAMLMVKRIAAINPYLLEQMYKKHIRIKFFTGKLTDEPAFSHLKGVKPRGYSDEGPTWDDIPGAGGSTTVYVKVGHSNKGEGHGSVNLELHELGHTIDQQVLNGIRRNKEFLTHWQHERNKLFPNQSYFLLYPEEYFAEVFAMYYANELTKKQLKSLAPHTLRYLEKILEVYPVHQEKHLFSFRLQNTAF</sequence>
<reference evidence="4 5" key="1">
    <citation type="submission" date="2021-01" db="EMBL/GenBank/DDBJ databases">
        <title>Genomic Encyclopedia of Type Strains, Phase IV (KMG-IV): sequencing the most valuable type-strain genomes for metagenomic binning, comparative biology and taxonomic classification.</title>
        <authorList>
            <person name="Goeker M."/>
        </authorList>
    </citation>
    <scope>NUCLEOTIDE SEQUENCE [LARGE SCALE GENOMIC DNA]</scope>
    <source>
        <strain evidence="4 5">DSM 104297</strain>
    </source>
</reference>
<dbReference type="SUPFAM" id="SSF55486">
    <property type="entry name" value="Metalloproteases ('zincins'), catalytic domain"/>
    <property type="match status" value="1"/>
</dbReference>
<name>A0ABS2QVA9_9BACI</name>
<dbReference type="Pfam" id="PF07737">
    <property type="entry name" value="ATLF"/>
    <property type="match status" value="1"/>
</dbReference>
<proteinExistence type="predicted"/>
<gene>
    <name evidence="4" type="ORF">JOC83_002055</name>
</gene>
<evidence type="ECO:0000256" key="2">
    <source>
        <dbReference type="ARBA" id="ARBA00022525"/>
    </source>
</evidence>
<evidence type="ECO:0000256" key="1">
    <source>
        <dbReference type="ARBA" id="ARBA00004613"/>
    </source>
</evidence>
<comment type="caution">
    <text evidence="4">The sequence shown here is derived from an EMBL/GenBank/DDBJ whole genome shotgun (WGS) entry which is preliminary data.</text>
</comment>